<dbReference type="EMBL" id="SWKU01000016">
    <property type="protein sequence ID" value="KAF2999772.1"/>
    <property type="molecule type" value="Genomic_DNA"/>
</dbReference>
<evidence type="ECO:0000313" key="9">
    <source>
        <dbReference type="EMBL" id="KAF2999772.1"/>
    </source>
</evidence>
<evidence type="ECO:0000256" key="3">
    <source>
        <dbReference type="ARBA" id="ARBA00022989"/>
    </source>
</evidence>
<keyword evidence="7" id="KW-0732">Signal</keyword>
<name>A0A9P4WAJ1_CURKU</name>
<evidence type="ECO:0000256" key="2">
    <source>
        <dbReference type="ARBA" id="ARBA00022692"/>
    </source>
</evidence>
<dbReference type="GO" id="GO:0016020">
    <property type="term" value="C:membrane"/>
    <property type="evidence" value="ECO:0007669"/>
    <property type="project" value="UniProtKB-SubCell"/>
</dbReference>
<protein>
    <recommendedName>
        <fullName evidence="8">Apple domain-containing protein</fullName>
    </recommendedName>
</protein>
<evidence type="ECO:0000256" key="1">
    <source>
        <dbReference type="ARBA" id="ARBA00004167"/>
    </source>
</evidence>
<evidence type="ECO:0000313" key="10">
    <source>
        <dbReference type="Proteomes" id="UP000801428"/>
    </source>
</evidence>
<evidence type="ECO:0000256" key="6">
    <source>
        <dbReference type="SAM" id="Phobius"/>
    </source>
</evidence>
<feature type="compositionally biased region" description="Low complexity" evidence="5">
    <location>
        <begin position="354"/>
        <end position="377"/>
    </location>
</feature>
<dbReference type="Gene3D" id="3.50.4.10">
    <property type="entry name" value="Hepatocyte Growth Factor"/>
    <property type="match status" value="1"/>
</dbReference>
<feature type="domain" description="Apple" evidence="8">
    <location>
        <begin position="41"/>
        <end position="124"/>
    </location>
</feature>
<dbReference type="GO" id="GO:0071944">
    <property type="term" value="C:cell periphery"/>
    <property type="evidence" value="ECO:0007669"/>
    <property type="project" value="UniProtKB-ARBA"/>
</dbReference>
<keyword evidence="10" id="KW-1185">Reference proteome</keyword>
<dbReference type="OrthoDB" id="3943216at2759"/>
<evidence type="ECO:0000256" key="7">
    <source>
        <dbReference type="SAM" id="SignalP"/>
    </source>
</evidence>
<dbReference type="Pfam" id="PF14295">
    <property type="entry name" value="PAN_4"/>
    <property type="match status" value="3"/>
</dbReference>
<dbReference type="PROSITE" id="PS50948">
    <property type="entry name" value="PAN"/>
    <property type="match status" value="1"/>
</dbReference>
<dbReference type="InterPro" id="IPR051694">
    <property type="entry name" value="Immunoregulatory_rcpt-like"/>
</dbReference>
<dbReference type="AlphaFoldDB" id="A0A9P4WAJ1"/>
<feature type="compositionally biased region" description="Basic and acidic residues" evidence="5">
    <location>
        <begin position="478"/>
        <end position="488"/>
    </location>
</feature>
<accession>A0A9P4WAJ1</accession>
<feature type="region of interest" description="Disordered" evidence="5">
    <location>
        <begin position="461"/>
        <end position="488"/>
    </location>
</feature>
<evidence type="ECO:0000259" key="8">
    <source>
        <dbReference type="PROSITE" id="PS50948"/>
    </source>
</evidence>
<dbReference type="PANTHER" id="PTHR15549">
    <property type="entry name" value="PAIRED IMMUNOGLOBULIN-LIKE TYPE 2 RECEPTOR"/>
    <property type="match status" value="1"/>
</dbReference>
<keyword evidence="4 6" id="KW-0472">Membrane</keyword>
<dbReference type="PANTHER" id="PTHR15549:SF6">
    <property type="entry name" value="MID2 DOMAIN-CONTAINING PROTEIN"/>
    <property type="match status" value="1"/>
</dbReference>
<keyword evidence="3 6" id="KW-1133">Transmembrane helix</keyword>
<feature type="region of interest" description="Disordered" evidence="5">
    <location>
        <begin position="354"/>
        <end position="392"/>
    </location>
</feature>
<proteinExistence type="predicted"/>
<feature type="transmembrane region" description="Helical" evidence="6">
    <location>
        <begin position="395"/>
        <end position="418"/>
    </location>
</feature>
<evidence type="ECO:0000256" key="5">
    <source>
        <dbReference type="SAM" id="MobiDB-lite"/>
    </source>
</evidence>
<gene>
    <name evidence="9" type="ORF">E8E13_005442</name>
</gene>
<feature type="compositionally biased region" description="Polar residues" evidence="5">
    <location>
        <begin position="378"/>
        <end position="392"/>
    </location>
</feature>
<keyword evidence="2 6" id="KW-0812">Transmembrane</keyword>
<comment type="caution">
    <text evidence="9">The sequence shown here is derived from an EMBL/GenBank/DDBJ whole genome shotgun (WGS) entry which is preliminary data.</text>
</comment>
<sequence>MVAFGSGSLMALVWASAALATPLIAEPMQSRDLVVRADTLCPQSYTSKNGMSFTTYCNQNNPGDDAMAVFTSNSMEDCMEHCSRYWGNGEGCFGVVWREDNKCWLRNSNTTVNGVHDYTDKPMCHSALIAPNTYEKIDTACPGDNLSTHSLDGVPGLGYTLYCNKVINDYDTCWSGYPKPCWDSQHVSGHFVGFYHTKTLEECVRICTDQMPLCKGVSWNPDYSIGYANCWPKTSYSDDKIETPLPINGVIHSVAITSLETINKDCPTAKTYPSSNNNNFNINCGQTNDGTNITRIHSQNMTSCMDSCAGTDKCVGIVFDSSMQDGFKNCYLKNTTSTVSDRTSASFALLAGSSIPSSSPSPSSSSSPGSSSGTSTSDTANTPTSNDSESSPSKAWIAGAVVGPLAGLALIAGALFWWRRRKNAHRDAAAAPREKVFEIATPAGRAPAGSAQYYHPVNEADSDAARNELPGTTKYAHRSGEGELHEAP</sequence>
<comment type="subcellular location">
    <subcellularLocation>
        <location evidence="1">Membrane</location>
        <topology evidence="1">Single-pass membrane protein</topology>
    </subcellularLocation>
</comment>
<feature type="signal peptide" evidence="7">
    <location>
        <begin position="1"/>
        <end position="25"/>
    </location>
</feature>
<evidence type="ECO:0000256" key="4">
    <source>
        <dbReference type="ARBA" id="ARBA00023136"/>
    </source>
</evidence>
<dbReference type="InterPro" id="IPR003609">
    <property type="entry name" value="Pan_app"/>
</dbReference>
<organism evidence="9 10">
    <name type="scientific">Curvularia kusanoi</name>
    <name type="common">Cochliobolus kusanoi</name>
    <dbReference type="NCBI Taxonomy" id="90978"/>
    <lineage>
        <taxon>Eukaryota</taxon>
        <taxon>Fungi</taxon>
        <taxon>Dikarya</taxon>
        <taxon>Ascomycota</taxon>
        <taxon>Pezizomycotina</taxon>
        <taxon>Dothideomycetes</taxon>
        <taxon>Pleosporomycetidae</taxon>
        <taxon>Pleosporales</taxon>
        <taxon>Pleosporineae</taxon>
        <taxon>Pleosporaceae</taxon>
        <taxon>Curvularia</taxon>
    </lineage>
</organism>
<reference evidence="9" key="1">
    <citation type="submission" date="2019-04" db="EMBL/GenBank/DDBJ databases">
        <title>Sequencing of skin fungus with MAO and IRED activity.</title>
        <authorList>
            <person name="Marsaioli A.J."/>
            <person name="Bonatto J.M.C."/>
            <person name="Reis Junior O."/>
        </authorList>
    </citation>
    <scope>NUCLEOTIDE SEQUENCE</scope>
    <source>
        <strain evidence="9">30M1</strain>
    </source>
</reference>
<dbReference type="CDD" id="cd12087">
    <property type="entry name" value="TM_EGFR-like"/>
    <property type="match status" value="1"/>
</dbReference>
<dbReference type="Proteomes" id="UP000801428">
    <property type="component" value="Unassembled WGS sequence"/>
</dbReference>
<feature type="chain" id="PRO_5040334069" description="Apple domain-containing protein" evidence="7">
    <location>
        <begin position="26"/>
        <end position="488"/>
    </location>
</feature>